<name>A0ABQ9DHT9_9PASS</name>
<comment type="caution">
    <text evidence="1">The sequence shown here is derived from an EMBL/GenBank/DDBJ whole genome shotgun (WGS) entry which is preliminary data.</text>
</comment>
<reference evidence="1" key="1">
    <citation type="submission" date="2019-10" db="EMBL/GenBank/DDBJ databases">
        <authorList>
            <person name="Soares A.E.R."/>
            <person name="Aleixo A."/>
            <person name="Schneider P."/>
            <person name="Miyaki C.Y."/>
            <person name="Schneider M.P."/>
            <person name="Mello C."/>
            <person name="Vasconcelos A.T.R."/>
        </authorList>
    </citation>
    <scope>NUCLEOTIDE SEQUENCE</scope>
    <source>
        <tissue evidence="1">Muscle</tissue>
    </source>
</reference>
<evidence type="ECO:0000313" key="1">
    <source>
        <dbReference type="EMBL" id="KAJ7419077.1"/>
    </source>
</evidence>
<dbReference type="Proteomes" id="UP001145742">
    <property type="component" value="Unassembled WGS sequence"/>
</dbReference>
<dbReference type="EMBL" id="WHWB01033557">
    <property type="protein sequence ID" value="KAJ7419077.1"/>
    <property type="molecule type" value="Genomic_DNA"/>
</dbReference>
<accession>A0ABQ9DHT9</accession>
<sequence length="155" mass="17224">MSGVADMLKGRDAIQKDLDRLKRWACINLMKFSKAQYKVLHLDQGNPMHKYLLGGERMENDPEEKDLGVLVDKKLNMTSHMCLEARKPIASWATSKEAWPAGDGGDFPSLLCYCEIPARVLCPAVGLPRLEGHGLVLTSPEENYKDDESAVAPLL</sequence>
<keyword evidence="2" id="KW-1185">Reference proteome</keyword>
<gene>
    <name evidence="1" type="ORF">WISP_55799</name>
</gene>
<proteinExistence type="predicted"/>
<dbReference type="PANTHER" id="PTHR33332">
    <property type="entry name" value="REVERSE TRANSCRIPTASE DOMAIN-CONTAINING PROTEIN"/>
    <property type="match status" value="1"/>
</dbReference>
<organism evidence="1 2">
    <name type="scientific">Willisornis vidua</name>
    <name type="common">Xingu scale-backed antbird</name>
    <dbReference type="NCBI Taxonomy" id="1566151"/>
    <lineage>
        <taxon>Eukaryota</taxon>
        <taxon>Metazoa</taxon>
        <taxon>Chordata</taxon>
        <taxon>Craniata</taxon>
        <taxon>Vertebrata</taxon>
        <taxon>Euteleostomi</taxon>
        <taxon>Archelosauria</taxon>
        <taxon>Archosauria</taxon>
        <taxon>Dinosauria</taxon>
        <taxon>Saurischia</taxon>
        <taxon>Theropoda</taxon>
        <taxon>Coelurosauria</taxon>
        <taxon>Aves</taxon>
        <taxon>Neognathae</taxon>
        <taxon>Neoaves</taxon>
        <taxon>Telluraves</taxon>
        <taxon>Australaves</taxon>
        <taxon>Passeriformes</taxon>
        <taxon>Thamnophilidae</taxon>
        <taxon>Willisornis</taxon>
    </lineage>
</organism>
<evidence type="ECO:0000313" key="2">
    <source>
        <dbReference type="Proteomes" id="UP001145742"/>
    </source>
</evidence>
<protein>
    <submittedName>
        <fullName evidence="1">Rna-directed dna polymerase from mobile element jockey-like</fullName>
    </submittedName>
</protein>